<evidence type="ECO:0000256" key="2">
    <source>
        <dbReference type="ARBA" id="ARBA00022448"/>
    </source>
</evidence>
<dbReference type="PROSITE" id="PS50893">
    <property type="entry name" value="ABC_TRANSPORTER_2"/>
    <property type="match status" value="1"/>
</dbReference>
<evidence type="ECO:0000313" key="6">
    <source>
        <dbReference type="EMBL" id="ART78715.1"/>
    </source>
</evidence>
<evidence type="ECO:0000256" key="1">
    <source>
        <dbReference type="ARBA" id="ARBA00005417"/>
    </source>
</evidence>
<proteinExistence type="inferred from homology"/>
<keyword evidence="7" id="KW-1185">Reference proteome</keyword>
<dbReference type="InterPro" id="IPR003593">
    <property type="entry name" value="AAA+_ATPase"/>
</dbReference>
<protein>
    <recommendedName>
        <fullName evidence="5">ABC transporter domain-containing protein</fullName>
    </recommendedName>
</protein>
<dbReference type="InterPro" id="IPR027417">
    <property type="entry name" value="P-loop_NTPase"/>
</dbReference>
<dbReference type="Proteomes" id="UP000195573">
    <property type="component" value="Plasmid unnamed1"/>
</dbReference>
<name>A0ABN4ZKI7_9BACI</name>
<dbReference type="InterPro" id="IPR017871">
    <property type="entry name" value="ABC_transporter-like_CS"/>
</dbReference>
<keyword evidence="6" id="KW-0614">Plasmid</keyword>
<dbReference type="RefSeq" id="WP_088020428.1">
    <property type="nucleotide sequence ID" value="NZ_CP020881.1"/>
</dbReference>
<dbReference type="Pfam" id="PF00005">
    <property type="entry name" value="ABC_tran"/>
    <property type="match status" value="1"/>
</dbReference>
<organism evidence="6 7">
    <name type="scientific">Sutcliffiella horikoshii</name>
    <dbReference type="NCBI Taxonomy" id="79883"/>
    <lineage>
        <taxon>Bacteria</taxon>
        <taxon>Bacillati</taxon>
        <taxon>Bacillota</taxon>
        <taxon>Bacilli</taxon>
        <taxon>Bacillales</taxon>
        <taxon>Bacillaceae</taxon>
        <taxon>Sutcliffiella</taxon>
    </lineage>
</organism>
<keyword evidence="4" id="KW-0067">ATP-binding</keyword>
<gene>
    <name evidence="6" type="ORF">B4U37_21630</name>
</gene>
<dbReference type="PANTHER" id="PTHR43335:SF4">
    <property type="entry name" value="ABC TRANSPORTER, ATP-BINDING PROTEIN"/>
    <property type="match status" value="1"/>
</dbReference>
<comment type="similarity">
    <text evidence="1">Belongs to the ABC transporter superfamily.</text>
</comment>
<dbReference type="SMART" id="SM00382">
    <property type="entry name" value="AAA"/>
    <property type="match status" value="1"/>
</dbReference>
<geneLocation type="plasmid" evidence="6 7">
    <name>unnamed1</name>
</geneLocation>
<keyword evidence="2" id="KW-0813">Transport</keyword>
<dbReference type="GeneID" id="96741004"/>
<accession>A0ABN4ZKI7</accession>
<sequence length="306" mass="34143">MKQQKILEVKNVSKTVQGKKIINDLSLSINKGEIMGLLGPNGAGKTTLIRILVGLISKDSGEVSINGYEIGSSFENAMSHVGVIVENPVLYDFMTGYENLIYFSTMSRESVDKQTITQLLKDVNLLEAANKKVKNYSLGMKQRLGIAQALLNNPVLLILDEPTNGLDPEGIKELRTFLRALVNKGASVLVSSHLLSEMELMCDRVAVVKKGEIKRVLNVSELTEQNKENKLNVTFYLENVKSASKYLSTSKYPIIESIENSNIVLNLYKQEIPKVIHLLSSNAVDIFEVNIHDKKLETKYMEIINQ</sequence>
<evidence type="ECO:0000256" key="3">
    <source>
        <dbReference type="ARBA" id="ARBA00022741"/>
    </source>
</evidence>
<evidence type="ECO:0000313" key="7">
    <source>
        <dbReference type="Proteomes" id="UP000195573"/>
    </source>
</evidence>
<dbReference type="PROSITE" id="PS00211">
    <property type="entry name" value="ABC_TRANSPORTER_1"/>
    <property type="match status" value="1"/>
</dbReference>
<evidence type="ECO:0000256" key="4">
    <source>
        <dbReference type="ARBA" id="ARBA00022840"/>
    </source>
</evidence>
<dbReference type="EMBL" id="CP020881">
    <property type="protein sequence ID" value="ART78715.1"/>
    <property type="molecule type" value="Genomic_DNA"/>
</dbReference>
<evidence type="ECO:0000259" key="5">
    <source>
        <dbReference type="PROSITE" id="PS50893"/>
    </source>
</evidence>
<reference evidence="6 7" key="1">
    <citation type="submission" date="2017-04" db="EMBL/GenBank/DDBJ databases">
        <title>Complete Genome Sequence of the Bacillus horikoshii 20a strain from Cuatro Cienegas, Coahuila, Mexico.</title>
        <authorList>
            <person name="Zarza E."/>
            <person name="Alcaraz L.D."/>
            <person name="Aguilar-Salinas B."/>
            <person name="Islas A."/>
            <person name="Olmedo-Alvarez G."/>
        </authorList>
    </citation>
    <scope>NUCLEOTIDE SEQUENCE [LARGE SCALE GENOMIC DNA]</scope>
    <source>
        <strain evidence="6 7">20a</strain>
        <plasmid evidence="6 7">unnamed1</plasmid>
    </source>
</reference>
<feature type="domain" description="ABC transporter" evidence="5">
    <location>
        <begin position="7"/>
        <end position="235"/>
    </location>
</feature>
<dbReference type="Gene3D" id="3.40.50.300">
    <property type="entry name" value="P-loop containing nucleotide triphosphate hydrolases"/>
    <property type="match status" value="1"/>
</dbReference>
<dbReference type="PANTHER" id="PTHR43335">
    <property type="entry name" value="ABC TRANSPORTER, ATP-BINDING PROTEIN"/>
    <property type="match status" value="1"/>
</dbReference>
<dbReference type="SUPFAM" id="SSF52540">
    <property type="entry name" value="P-loop containing nucleoside triphosphate hydrolases"/>
    <property type="match status" value="1"/>
</dbReference>
<dbReference type="InterPro" id="IPR003439">
    <property type="entry name" value="ABC_transporter-like_ATP-bd"/>
</dbReference>
<keyword evidence="3" id="KW-0547">Nucleotide-binding</keyword>